<evidence type="ECO:0000259" key="2">
    <source>
        <dbReference type="PROSITE" id="PS51819"/>
    </source>
</evidence>
<evidence type="ECO:0000313" key="4">
    <source>
        <dbReference type="Proteomes" id="UP000623795"/>
    </source>
</evidence>
<organism evidence="3 4">
    <name type="scientific">Aromatoleum toluvorans</name>
    <dbReference type="NCBI Taxonomy" id="92002"/>
    <lineage>
        <taxon>Bacteria</taxon>
        <taxon>Pseudomonadati</taxon>
        <taxon>Pseudomonadota</taxon>
        <taxon>Betaproteobacteria</taxon>
        <taxon>Rhodocyclales</taxon>
        <taxon>Rhodocyclaceae</taxon>
        <taxon>Aromatoleum</taxon>
    </lineage>
</organism>
<dbReference type="PROSITE" id="PS51819">
    <property type="entry name" value="VOC"/>
    <property type="match status" value="1"/>
</dbReference>
<dbReference type="InterPro" id="IPR051785">
    <property type="entry name" value="MMCE/EMCE_epimerase"/>
</dbReference>
<sequence>MSVRLSALSHISAIVDDADAAVRLLGDVFDAPVLKRVSSSLQQESATRILHAGLGDVRLQFVQPRPAGGRLHRRLKEQGPQVDGLAFFVEDLASAVTELAQEGIVILERSDIVLQAATGPVEAPVCVFATMERLGFNIELIEGASGSSKVAGDDEPPGDALFGNLSPLLHVELAVDDLDDPCALLQRLFGSRKVESSFAQFLSSLGSLDIVHVNLGNVVLQYCRPKTEDSPWAQLLARRGRAIHNIT</sequence>
<protein>
    <recommendedName>
        <fullName evidence="2">VOC domain-containing protein</fullName>
    </recommendedName>
</protein>
<gene>
    <name evidence="3" type="ORF">GPA22_00640</name>
</gene>
<name>A0ABX1PVV6_9RHOO</name>
<feature type="domain" description="VOC" evidence="2">
    <location>
        <begin position="7"/>
        <end position="143"/>
    </location>
</feature>
<dbReference type="PANTHER" id="PTHR43048:SF3">
    <property type="entry name" value="METHYLMALONYL-COA EPIMERASE, MITOCHONDRIAL"/>
    <property type="match status" value="1"/>
</dbReference>
<dbReference type="EMBL" id="WTVN01000001">
    <property type="protein sequence ID" value="NMG42246.1"/>
    <property type="molecule type" value="Genomic_DNA"/>
</dbReference>
<proteinExistence type="predicted"/>
<dbReference type="Proteomes" id="UP000623795">
    <property type="component" value="Unassembled WGS sequence"/>
</dbReference>
<dbReference type="InterPro" id="IPR029068">
    <property type="entry name" value="Glyas_Bleomycin-R_OHBP_Dase"/>
</dbReference>
<evidence type="ECO:0000256" key="1">
    <source>
        <dbReference type="ARBA" id="ARBA00022723"/>
    </source>
</evidence>
<dbReference type="Gene3D" id="3.10.180.10">
    <property type="entry name" value="2,3-Dihydroxybiphenyl 1,2-Dioxygenase, domain 1"/>
    <property type="match status" value="2"/>
</dbReference>
<reference evidence="3 4" key="1">
    <citation type="submission" date="2019-12" db="EMBL/GenBank/DDBJ databases">
        <title>Comparative genomics gives insights into the taxonomy of the Azoarcus-Aromatoleum group and reveals separate origins of nif in the plant-associated Azoarcus and non-plant-associated Aromatoleum sub-groups.</title>
        <authorList>
            <person name="Lafos M."/>
            <person name="Maluk M."/>
            <person name="Batista M."/>
            <person name="Junghare M."/>
            <person name="Carmona M."/>
            <person name="Faoro H."/>
            <person name="Cruz L.M."/>
            <person name="Battistoni F."/>
            <person name="De Souza E."/>
            <person name="Pedrosa F."/>
            <person name="Chen W.-M."/>
            <person name="Poole P.S."/>
            <person name="Dixon R.A."/>
            <person name="James E.K."/>
        </authorList>
    </citation>
    <scope>NUCLEOTIDE SEQUENCE [LARGE SCALE GENOMIC DNA]</scope>
    <source>
        <strain evidence="3 4">Td21</strain>
    </source>
</reference>
<evidence type="ECO:0000313" key="3">
    <source>
        <dbReference type="EMBL" id="NMG42246.1"/>
    </source>
</evidence>
<dbReference type="Pfam" id="PF13669">
    <property type="entry name" value="Glyoxalase_4"/>
    <property type="match status" value="1"/>
</dbReference>
<keyword evidence="4" id="KW-1185">Reference proteome</keyword>
<keyword evidence="1" id="KW-0479">Metal-binding</keyword>
<accession>A0ABX1PVV6</accession>
<dbReference type="RefSeq" id="WP_169254164.1">
    <property type="nucleotide sequence ID" value="NZ_WTVN01000001.1"/>
</dbReference>
<dbReference type="InterPro" id="IPR037523">
    <property type="entry name" value="VOC_core"/>
</dbReference>
<comment type="caution">
    <text evidence="3">The sequence shown here is derived from an EMBL/GenBank/DDBJ whole genome shotgun (WGS) entry which is preliminary data.</text>
</comment>
<dbReference type="SUPFAM" id="SSF54593">
    <property type="entry name" value="Glyoxalase/Bleomycin resistance protein/Dihydroxybiphenyl dioxygenase"/>
    <property type="match status" value="1"/>
</dbReference>
<dbReference type="PANTHER" id="PTHR43048">
    <property type="entry name" value="METHYLMALONYL-COA EPIMERASE"/>
    <property type="match status" value="1"/>
</dbReference>